<sequence length="244" mass="26899">MIQLPEQVRTVSKADNKAVFEIGPVMPGYGATIANPLRRVLLSSLEGSAITSVKIKGVDHEFSSMPGVLEDVIEIILNIKKIRCKLYSDGPVKLTLSVKGEREITAKDIQTTSDVEVINLDQHIATITDKKTEFSMELDVEKGIGYVPVEQRQKEKLAIGVIAVDAIFTPVKLVNFKIEDVRVGQRIDFNKITMEVETDGSLEPEAALKKASEILIDQFRVVSEVVVPEVVEKKSAKAKKKSAK</sequence>
<evidence type="ECO:0000256" key="1">
    <source>
        <dbReference type="ARBA" id="ARBA00007123"/>
    </source>
</evidence>
<dbReference type="GO" id="GO:0046983">
    <property type="term" value="F:protein dimerization activity"/>
    <property type="evidence" value="ECO:0007669"/>
    <property type="project" value="InterPro"/>
</dbReference>
<feature type="domain" description="DNA-directed RNA polymerase RpoA/D/Rpb3-type" evidence="11">
    <location>
        <begin position="17"/>
        <end position="225"/>
    </location>
</feature>
<reference evidence="12 13" key="1">
    <citation type="journal article" date="2016" name="Nat. Commun.">
        <title>Thousands of microbial genomes shed light on interconnected biogeochemical processes in an aquifer system.</title>
        <authorList>
            <person name="Anantharaman K."/>
            <person name="Brown C.T."/>
            <person name="Hug L.A."/>
            <person name="Sharon I."/>
            <person name="Castelle C.J."/>
            <person name="Probst A.J."/>
            <person name="Thomas B.C."/>
            <person name="Singh A."/>
            <person name="Wilkins M.J."/>
            <person name="Karaoz U."/>
            <person name="Brodie E.L."/>
            <person name="Williams K.H."/>
            <person name="Hubbard S.S."/>
            <person name="Banfield J.F."/>
        </authorList>
    </citation>
    <scope>NUCLEOTIDE SEQUENCE [LARGE SCALE GENOMIC DNA]</scope>
</reference>
<dbReference type="Pfam" id="PF01193">
    <property type="entry name" value="RNA_pol_L"/>
    <property type="match status" value="1"/>
</dbReference>
<dbReference type="Pfam" id="PF01000">
    <property type="entry name" value="RNA_pol_A_bac"/>
    <property type="match status" value="1"/>
</dbReference>
<dbReference type="Proteomes" id="UP000178155">
    <property type="component" value="Unassembled WGS sequence"/>
</dbReference>
<dbReference type="GO" id="GO:0003677">
    <property type="term" value="F:DNA binding"/>
    <property type="evidence" value="ECO:0007669"/>
    <property type="project" value="InterPro"/>
</dbReference>
<dbReference type="InterPro" id="IPR011263">
    <property type="entry name" value="DNA-dir_RNA_pol_RpoA/D/Rpb3"/>
</dbReference>
<evidence type="ECO:0000256" key="5">
    <source>
        <dbReference type="ARBA" id="ARBA00022679"/>
    </source>
</evidence>
<name>A0A1F8H794_9BACT</name>
<dbReference type="FunFam" id="2.170.120.12:FF:000001">
    <property type="entry name" value="DNA-directed RNA polymerase subunit alpha"/>
    <property type="match status" value="1"/>
</dbReference>
<dbReference type="GO" id="GO:0006351">
    <property type="term" value="P:DNA-templated transcription"/>
    <property type="evidence" value="ECO:0007669"/>
    <property type="project" value="InterPro"/>
</dbReference>
<evidence type="ECO:0000256" key="7">
    <source>
        <dbReference type="ARBA" id="ARBA00023163"/>
    </source>
</evidence>
<evidence type="ECO:0000256" key="6">
    <source>
        <dbReference type="ARBA" id="ARBA00022695"/>
    </source>
</evidence>
<dbReference type="InterPro" id="IPR036603">
    <property type="entry name" value="RBP11-like"/>
</dbReference>
<gene>
    <name evidence="12" type="ORF">A3I39_02900</name>
</gene>
<dbReference type="SMART" id="SM00662">
    <property type="entry name" value="RPOLD"/>
    <property type="match status" value="1"/>
</dbReference>
<evidence type="ECO:0000256" key="8">
    <source>
        <dbReference type="ARBA" id="ARBA00032524"/>
    </source>
</evidence>
<dbReference type="CDD" id="cd06928">
    <property type="entry name" value="RNAP_alpha_NTD"/>
    <property type="match status" value="1"/>
</dbReference>
<dbReference type="GO" id="GO:0000428">
    <property type="term" value="C:DNA-directed RNA polymerase complex"/>
    <property type="evidence" value="ECO:0007669"/>
    <property type="project" value="UniProtKB-KW"/>
</dbReference>
<dbReference type="InterPro" id="IPR011773">
    <property type="entry name" value="DNA-dir_RpoA"/>
</dbReference>
<evidence type="ECO:0000313" key="13">
    <source>
        <dbReference type="Proteomes" id="UP000178155"/>
    </source>
</evidence>
<evidence type="ECO:0000256" key="4">
    <source>
        <dbReference type="ARBA" id="ARBA00022478"/>
    </source>
</evidence>
<dbReference type="SUPFAM" id="SSF55257">
    <property type="entry name" value="RBP11-like subunits of RNA polymerase"/>
    <property type="match status" value="1"/>
</dbReference>
<evidence type="ECO:0000256" key="9">
    <source>
        <dbReference type="ARBA" id="ARBA00033070"/>
    </source>
</evidence>
<organism evidence="12 13">
    <name type="scientific">Candidatus Yanofskybacteria bacterium RIFCSPLOWO2_02_FULL_47_9b</name>
    <dbReference type="NCBI Taxonomy" id="1802708"/>
    <lineage>
        <taxon>Bacteria</taxon>
        <taxon>Candidatus Yanofskyibacteriota</taxon>
    </lineage>
</organism>
<dbReference type="SUPFAM" id="SSF56553">
    <property type="entry name" value="Insert subdomain of RNA polymerase alpha subunit"/>
    <property type="match status" value="1"/>
</dbReference>
<keyword evidence="5" id="KW-0808">Transferase</keyword>
<evidence type="ECO:0000256" key="10">
    <source>
        <dbReference type="ARBA" id="ARBA00048552"/>
    </source>
</evidence>
<evidence type="ECO:0000256" key="2">
    <source>
        <dbReference type="ARBA" id="ARBA00012418"/>
    </source>
</evidence>
<keyword evidence="6" id="KW-0548">Nucleotidyltransferase</keyword>
<dbReference type="AlphaFoldDB" id="A0A1F8H794"/>
<comment type="catalytic activity">
    <reaction evidence="10">
        <text>RNA(n) + a ribonucleoside 5'-triphosphate = RNA(n+1) + diphosphate</text>
        <dbReference type="Rhea" id="RHEA:21248"/>
        <dbReference type="Rhea" id="RHEA-COMP:14527"/>
        <dbReference type="Rhea" id="RHEA-COMP:17342"/>
        <dbReference type="ChEBI" id="CHEBI:33019"/>
        <dbReference type="ChEBI" id="CHEBI:61557"/>
        <dbReference type="ChEBI" id="CHEBI:140395"/>
        <dbReference type="EC" id="2.7.7.6"/>
    </reaction>
</comment>
<comment type="caution">
    <text evidence="12">The sequence shown here is derived from an EMBL/GenBank/DDBJ whole genome shotgun (WGS) entry which is preliminary data.</text>
</comment>
<dbReference type="EMBL" id="MGKW01000047">
    <property type="protein sequence ID" value="OGN32816.1"/>
    <property type="molecule type" value="Genomic_DNA"/>
</dbReference>
<dbReference type="EC" id="2.7.7.6" evidence="2"/>
<dbReference type="GO" id="GO:0003899">
    <property type="term" value="F:DNA-directed RNA polymerase activity"/>
    <property type="evidence" value="ECO:0007669"/>
    <property type="project" value="UniProtKB-EC"/>
</dbReference>
<dbReference type="Gene3D" id="2.170.120.12">
    <property type="entry name" value="DNA-directed RNA polymerase, insert domain"/>
    <property type="match status" value="1"/>
</dbReference>
<dbReference type="InterPro" id="IPR011262">
    <property type="entry name" value="DNA-dir_RNA_pol_insert"/>
</dbReference>
<dbReference type="Gene3D" id="3.30.1360.10">
    <property type="entry name" value="RNA polymerase, RBP11-like subunit"/>
    <property type="match status" value="1"/>
</dbReference>
<proteinExistence type="inferred from homology"/>
<evidence type="ECO:0000259" key="11">
    <source>
        <dbReference type="SMART" id="SM00662"/>
    </source>
</evidence>
<dbReference type="NCBIfam" id="TIGR02027">
    <property type="entry name" value="rpoA"/>
    <property type="match status" value="1"/>
</dbReference>
<keyword evidence="4 12" id="KW-0240">DNA-directed RNA polymerase</keyword>
<comment type="similarity">
    <text evidence="1">Belongs to the RNA polymerase alpha chain family.</text>
</comment>
<evidence type="ECO:0000313" key="12">
    <source>
        <dbReference type="EMBL" id="OGN32816.1"/>
    </source>
</evidence>
<evidence type="ECO:0000256" key="3">
    <source>
        <dbReference type="ARBA" id="ARBA00015972"/>
    </source>
</evidence>
<dbReference type="GO" id="GO:0005737">
    <property type="term" value="C:cytoplasm"/>
    <property type="evidence" value="ECO:0007669"/>
    <property type="project" value="UniProtKB-ARBA"/>
</dbReference>
<dbReference type="NCBIfam" id="NF003519">
    <property type="entry name" value="PRK05182.2-5"/>
    <property type="match status" value="1"/>
</dbReference>
<accession>A0A1F8H794</accession>
<dbReference type="InterPro" id="IPR036643">
    <property type="entry name" value="RNApol_insert_sf"/>
</dbReference>
<keyword evidence="7" id="KW-0804">Transcription</keyword>
<protein>
    <recommendedName>
        <fullName evidence="3">DNA-directed RNA polymerase subunit alpha</fullName>
        <ecNumber evidence="2">2.7.7.6</ecNumber>
    </recommendedName>
    <alternativeName>
        <fullName evidence="9">RNA polymerase subunit alpha</fullName>
    </alternativeName>
    <alternativeName>
        <fullName evidence="8">Transcriptase subunit alpha</fullName>
    </alternativeName>
</protein>